<name>A0A367KY48_RHIST</name>
<gene>
    <name evidence="1" type="ORF">CU098_013980</name>
</gene>
<evidence type="ECO:0000313" key="1">
    <source>
        <dbReference type="EMBL" id="RCI07131.1"/>
    </source>
</evidence>
<evidence type="ECO:0008006" key="3">
    <source>
        <dbReference type="Google" id="ProtNLM"/>
    </source>
</evidence>
<proteinExistence type="predicted"/>
<dbReference type="OrthoDB" id="10035640at2759"/>
<dbReference type="EMBL" id="PJQM01000030">
    <property type="protein sequence ID" value="RCI07131.1"/>
    <property type="molecule type" value="Genomic_DNA"/>
</dbReference>
<evidence type="ECO:0000313" key="2">
    <source>
        <dbReference type="Proteomes" id="UP000253551"/>
    </source>
</evidence>
<sequence>MGQEQSVFHKVTLTPGTTLSSQKSVTIDLITSTDPLLIDRIEMNKRQSKSMKQFEPFFKEQEKGFGLDLILGSKNKASSMQQKDILQDPMVDLFFGLQGHVKEHMSHIHMEQRILLKRIAYADELSSMAVQTMTVALNQAKLVSEKIAEAPIMKQQAIQIQNHATHIFKALSALEEHLDPEDRISAEIRATRWPELNQLLIDAAKPMIDRYISSSSDLATVGTTSTSPLVEHMITNEQEIETSALSRLRGLSSRSLSKTDE</sequence>
<reference evidence="1 2" key="1">
    <citation type="journal article" date="2018" name="G3 (Bethesda)">
        <title>Phylogenetic and Phylogenomic Definition of Rhizopus Species.</title>
        <authorList>
            <person name="Gryganskyi A.P."/>
            <person name="Golan J."/>
            <person name="Dolatabadi S."/>
            <person name="Mondo S."/>
            <person name="Robb S."/>
            <person name="Idnurm A."/>
            <person name="Muszewska A."/>
            <person name="Steczkiewicz K."/>
            <person name="Masonjones S."/>
            <person name="Liao H.L."/>
            <person name="Gajdeczka M.T."/>
            <person name="Anike F."/>
            <person name="Vuek A."/>
            <person name="Anishchenko I.M."/>
            <person name="Voigt K."/>
            <person name="de Hoog G.S."/>
            <person name="Smith M.E."/>
            <person name="Heitman J."/>
            <person name="Vilgalys R."/>
            <person name="Stajich J.E."/>
        </authorList>
    </citation>
    <scope>NUCLEOTIDE SEQUENCE [LARGE SCALE GENOMIC DNA]</scope>
    <source>
        <strain evidence="1 2">LSU 92-RS-03</strain>
    </source>
</reference>
<comment type="caution">
    <text evidence="1">The sequence shown here is derived from an EMBL/GenBank/DDBJ whole genome shotgun (WGS) entry which is preliminary data.</text>
</comment>
<organism evidence="1 2">
    <name type="scientific">Rhizopus stolonifer</name>
    <name type="common">Rhizopus nigricans</name>
    <dbReference type="NCBI Taxonomy" id="4846"/>
    <lineage>
        <taxon>Eukaryota</taxon>
        <taxon>Fungi</taxon>
        <taxon>Fungi incertae sedis</taxon>
        <taxon>Mucoromycota</taxon>
        <taxon>Mucoromycotina</taxon>
        <taxon>Mucoromycetes</taxon>
        <taxon>Mucorales</taxon>
        <taxon>Mucorineae</taxon>
        <taxon>Rhizopodaceae</taxon>
        <taxon>Rhizopus</taxon>
    </lineage>
</organism>
<protein>
    <recommendedName>
        <fullName evidence="3">BLOC-1-related complex subunit 5</fullName>
    </recommendedName>
</protein>
<dbReference type="Proteomes" id="UP000253551">
    <property type="component" value="Unassembled WGS sequence"/>
</dbReference>
<dbReference type="STRING" id="4846.A0A367KY48"/>
<dbReference type="AlphaFoldDB" id="A0A367KY48"/>
<accession>A0A367KY48</accession>
<keyword evidence="2" id="KW-1185">Reference proteome</keyword>